<dbReference type="RefSeq" id="YP_009124812.1">
    <property type="nucleotide sequence ID" value="NC_026590.1"/>
</dbReference>
<evidence type="ECO:0000259" key="2">
    <source>
        <dbReference type="Pfam" id="PF20434"/>
    </source>
</evidence>
<evidence type="ECO:0000313" key="4">
    <source>
        <dbReference type="Proteomes" id="UP000027491"/>
    </source>
</evidence>
<sequence length="260" mass="28637">MTKNLVNPFLSNLGFVPDETVEYAPGRKLDVFLPDNPDGAPVLMFVPGGAWVIGSRKFQGYGLMSRLVDQGWICASIDYRTAPKDRWPAPFEDVRLAYEWIADHRWTYGAGPVLAVSGASAGAHMASLLGLTHARTPDAVVSLYGVYDWTSSRLDHWLINRFVETVVASRDKQALREASPIHHVTDSAPPFLILHGDRDLITPVSGARLFYNRLDDAGVPVWYHEVAGAVHGFDLLDHGQANRAIDSIDLFLSGIQEMAA</sequence>
<organism evidence="3 4">
    <name type="scientific">Mycobacterium phage Gaia</name>
    <dbReference type="NCBI Taxonomy" id="1486472"/>
    <lineage>
        <taxon>Viruses</taxon>
        <taxon>Duplodnaviria</taxon>
        <taxon>Heunggongvirae</taxon>
        <taxon>Uroviricota</taxon>
        <taxon>Caudoviricetes</taxon>
        <taxon>Gaiavirus</taxon>
        <taxon>Gaiavirus gaia</taxon>
    </lineage>
</organism>
<feature type="domain" description="BD-FAE-like" evidence="2">
    <location>
        <begin position="29"/>
        <end position="214"/>
    </location>
</feature>
<accession>A0A068F2G2</accession>
<dbReference type="PANTHER" id="PTHR48081:SF33">
    <property type="entry name" value="KYNURENINE FORMAMIDASE"/>
    <property type="match status" value="1"/>
</dbReference>
<dbReference type="KEGG" id="vg:23679576"/>
<dbReference type="OrthoDB" id="5206at10239"/>
<dbReference type="InterPro" id="IPR029058">
    <property type="entry name" value="AB_hydrolase_fold"/>
</dbReference>
<reference evidence="3 4" key="1">
    <citation type="submission" date="2014-03" db="EMBL/GenBank/DDBJ databases">
        <authorList>
            <person name="Yoder B.A."/>
            <person name="Colicchio M.A."/>
            <person name="Schafer C.E."/>
            <person name="Abrahim M.R."/>
            <person name="Adkins N.L."/>
            <person name="Burke K.A."/>
            <person name="Churilla B.M."/>
            <person name="Cohen K.L."/>
            <person name="Fasoranti T.O."/>
            <person name="Genkil J.S."/>
            <person name="Kramer Z.J."/>
            <person name="Prout A.K."/>
            <person name="Schwarz A.G."/>
            <person name="Tish M."/>
            <person name="Vispute N."/>
            <person name="Wilkes K.E."/>
            <person name="Williams C.R."/>
            <person name="Xiao X."/>
            <person name="Yu V.J."/>
            <person name="Lapin J.S."/>
            <person name="Ott C.T."/>
            <person name="Walburn T.D."/>
            <person name="Bradley K.W."/>
            <person name="Clarke D.Q."/>
            <person name="Lewis M.F."/>
            <person name="Barker L.P."/>
            <person name="Bailey C."/>
            <person name="Asai D.J."/>
            <person name="Bowman C.A."/>
            <person name="Russell D.A."/>
            <person name="Pope W.H."/>
            <person name="Jacobs-Sera D."/>
            <person name="Hendrix R.W."/>
            <person name="Hatfull G.F."/>
        </authorList>
    </citation>
    <scope>NUCLEOTIDE SEQUENCE [LARGE SCALE GENOMIC DNA]</scope>
</reference>
<protein>
    <submittedName>
        <fullName evidence="3">Hydrolase</fullName>
    </submittedName>
</protein>
<dbReference type="Gene3D" id="3.40.50.1820">
    <property type="entry name" value="alpha/beta hydrolase"/>
    <property type="match status" value="1"/>
</dbReference>
<evidence type="ECO:0000256" key="1">
    <source>
        <dbReference type="ARBA" id="ARBA00022801"/>
    </source>
</evidence>
<proteinExistence type="predicted"/>
<keyword evidence="4" id="KW-1185">Reference proteome</keyword>
<dbReference type="SUPFAM" id="SSF53474">
    <property type="entry name" value="alpha/beta-Hydrolases"/>
    <property type="match status" value="1"/>
</dbReference>
<dbReference type="Proteomes" id="UP000027491">
    <property type="component" value="Segment"/>
</dbReference>
<gene>
    <name evidence="3" type="primary">70</name>
    <name evidence="3" type="ORF">PBI_GAIA_70</name>
</gene>
<keyword evidence="1 3" id="KW-0378">Hydrolase</keyword>
<name>A0A068F2G2_9CAUD</name>
<dbReference type="EMBL" id="KJ567043">
    <property type="protein sequence ID" value="AID58889.1"/>
    <property type="molecule type" value="Genomic_DNA"/>
</dbReference>
<dbReference type="GO" id="GO:0016787">
    <property type="term" value="F:hydrolase activity"/>
    <property type="evidence" value="ECO:0007669"/>
    <property type="project" value="UniProtKB-KW"/>
</dbReference>
<dbReference type="Pfam" id="PF20434">
    <property type="entry name" value="BD-FAE"/>
    <property type="match status" value="1"/>
</dbReference>
<dbReference type="InterPro" id="IPR049492">
    <property type="entry name" value="BD-FAE-like_dom"/>
</dbReference>
<dbReference type="PANTHER" id="PTHR48081">
    <property type="entry name" value="AB HYDROLASE SUPERFAMILY PROTEIN C4A8.06C"/>
    <property type="match status" value="1"/>
</dbReference>
<evidence type="ECO:0000313" key="3">
    <source>
        <dbReference type="EMBL" id="AID58889.1"/>
    </source>
</evidence>
<dbReference type="InterPro" id="IPR050300">
    <property type="entry name" value="GDXG_lipolytic_enzyme"/>
</dbReference>
<dbReference type="GeneID" id="23679576"/>